<gene>
    <name evidence="1" type="ORF">C5167_036805</name>
</gene>
<dbReference type="EMBL" id="CM010715">
    <property type="protein sequence ID" value="RZC43858.1"/>
    <property type="molecule type" value="Genomic_DNA"/>
</dbReference>
<proteinExistence type="predicted"/>
<evidence type="ECO:0000313" key="1">
    <source>
        <dbReference type="EMBL" id="RZC43858.1"/>
    </source>
</evidence>
<accession>A0A4Y7I8N8</accession>
<dbReference type="Proteomes" id="UP000316621">
    <property type="component" value="Chromosome 1"/>
</dbReference>
<sequence>MANGDNKRWGSLAITGDNLILGYFSSSSMFLRDHTIFVSKMISICNRSQLWDGCSPACGGVLGAEARNLIFLVTTPNGDHGFHGTSRFGAESGPQRYCGYLQLLNCEETRTDFLEQCKNMGINDQEN</sequence>
<organism evidence="1 2">
    <name type="scientific">Papaver somniferum</name>
    <name type="common">Opium poppy</name>
    <dbReference type="NCBI Taxonomy" id="3469"/>
    <lineage>
        <taxon>Eukaryota</taxon>
        <taxon>Viridiplantae</taxon>
        <taxon>Streptophyta</taxon>
        <taxon>Embryophyta</taxon>
        <taxon>Tracheophyta</taxon>
        <taxon>Spermatophyta</taxon>
        <taxon>Magnoliopsida</taxon>
        <taxon>Ranunculales</taxon>
        <taxon>Papaveraceae</taxon>
        <taxon>Papaveroideae</taxon>
        <taxon>Papaver</taxon>
    </lineage>
</organism>
<dbReference type="AlphaFoldDB" id="A0A4Y7I8N8"/>
<name>A0A4Y7I8N8_PAPSO</name>
<reference evidence="1 2" key="1">
    <citation type="journal article" date="2018" name="Science">
        <title>The opium poppy genome and morphinan production.</title>
        <authorList>
            <person name="Guo L."/>
            <person name="Winzer T."/>
            <person name="Yang X."/>
            <person name="Li Y."/>
            <person name="Ning Z."/>
            <person name="He Z."/>
            <person name="Teodor R."/>
            <person name="Lu Y."/>
            <person name="Bowser T.A."/>
            <person name="Graham I.A."/>
            <person name="Ye K."/>
        </authorList>
    </citation>
    <scope>NUCLEOTIDE SEQUENCE [LARGE SCALE GENOMIC DNA]</scope>
    <source>
        <strain evidence="2">cv. HN1</strain>
        <tissue evidence="1">Leaves</tissue>
    </source>
</reference>
<evidence type="ECO:0000313" key="2">
    <source>
        <dbReference type="Proteomes" id="UP000316621"/>
    </source>
</evidence>
<protein>
    <submittedName>
        <fullName evidence="1">Uncharacterized protein</fullName>
    </submittedName>
</protein>
<keyword evidence="2" id="KW-1185">Reference proteome</keyword>
<dbReference type="Gramene" id="RZC43858">
    <property type="protein sequence ID" value="RZC43858"/>
    <property type="gene ID" value="C5167_036805"/>
</dbReference>